<evidence type="ECO:0000256" key="1">
    <source>
        <dbReference type="ARBA" id="ARBA00005964"/>
    </source>
</evidence>
<dbReference type="Pfam" id="PF00135">
    <property type="entry name" value="COesterase"/>
    <property type="match status" value="1"/>
</dbReference>
<dbReference type="InterPro" id="IPR019819">
    <property type="entry name" value="Carboxylesterase_B_CS"/>
</dbReference>
<accession>A0A1L7X959</accession>
<dbReference type="PANTHER" id="PTHR43918:SF4">
    <property type="entry name" value="CARBOXYLIC ESTER HYDROLASE"/>
    <property type="match status" value="1"/>
</dbReference>
<evidence type="ECO:0000256" key="3">
    <source>
        <dbReference type="RuleBase" id="RU361235"/>
    </source>
</evidence>
<organism evidence="5 6">
    <name type="scientific">Phialocephala subalpina</name>
    <dbReference type="NCBI Taxonomy" id="576137"/>
    <lineage>
        <taxon>Eukaryota</taxon>
        <taxon>Fungi</taxon>
        <taxon>Dikarya</taxon>
        <taxon>Ascomycota</taxon>
        <taxon>Pezizomycotina</taxon>
        <taxon>Leotiomycetes</taxon>
        <taxon>Helotiales</taxon>
        <taxon>Mollisiaceae</taxon>
        <taxon>Phialocephala</taxon>
        <taxon>Phialocephala fortinii species complex</taxon>
    </lineage>
</organism>
<sequence length="563" mass="61414">MFQSSALVQIAALSAAIFISSTSAQDAPIVKVLNGTYSGLHSDAYDQDFFLGIPFAQPPTGDLRFRPPRSLNASFTETRNATEYSPECIGYGSDDWVLGNIVSEDCLTLNVIRPSGFNNTNLPVGVWIYGGGNYEGGSRDPRYNLSYIVQQSVYSRSPFIGVSINYRLQAWGFLFGQEIMDAGAANMGNRDQRLALHWIQENIAAFGGDPVKVTIWGESAGASGVGMQLVAYGGRDDKLFRAAIAESGGPTGGSRYLTPAQWQPYYDKIANATNCSSAADSLDCLRKVPTNVLNNVLNSSVTTGASWGPQIDGDFLQESGTTQVLEGKFVKVPFLMGRNHDEGTSFATKGINTTEQFLADVMSAGPDNATAMTIAALYPDIPTIGIPGTLVGRPPPSQASLGVQWKRSAAYTGDLRQHAPRRLTTQAWAKYNATAYSYHFNVWTNGFDATLGSNHFTEVAFVFNNIYGNGYNNSVAADPFENKPETYVQVAKMMSRMWVSFIVDMDPNNAGYGCVEWPKYTLYNPRNIVFDANVTNLAYVEPDTYRAEGIAYISDRLNTVYGR</sequence>
<evidence type="ECO:0000259" key="4">
    <source>
        <dbReference type="Pfam" id="PF00135"/>
    </source>
</evidence>
<dbReference type="EMBL" id="FJOG01000018">
    <property type="protein sequence ID" value="CZR61563.1"/>
    <property type="molecule type" value="Genomic_DNA"/>
</dbReference>
<dbReference type="EC" id="3.1.1.-" evidence="3"/>
<dbReference type="PROSITE" id="PS00941">
    <property type="entry name" value="CARBOXYLESTERASE_B_2"/>
    <property type="match status" value="1"/>
</dbReference>
<dbReference type="AlphaFoldDB" id="A0A1L7X959"/>
<dbReference type="InterPro" id="IPR019826">
    <property type="entry name" value="Carboxylesterase_B_AS"/>
</dbReference>
<dbReference type="Proteomes" id="UP000184330">
    <property type="component" value="Unassembled WGS sequence"/>
</dbReference>
<dbReference type="InterPro" id="IPR002018">
    <property type="entry name" value="CarbesteraseB"/>
</dbReference>
<reference evidence="5 6" key="1">
    <citation type="submission" date="2016-03" db="EMBL/GenBank/DDBJ databases">
        <authorList>
            <person name="Ploux O."/>
        </authorList>
    </citation>
    <scope>NUCLEOTIDE SEQUENCE [LARGE SCALE GENOMIC DNA]</scope>
    <source>
        <strain evidence="5 6">UAMH 11012</strain>
    </source>
</reference>
<keyword evidence="3" id="KW-0732">Signal</keyword>
<dbReference type="GO" id="GO:0052689">
    <property type="term" value="F:carboxylic ester hydrolase activity"/>
    <property type="evidence" value="ECO:0007669"/>
    <property type="project" value="TreeGrafter"/>
</dbReference>
<keyword evidence="6" id="KW-1185">Reference proteome</keyword>
<keyword evidence="2 3" id="KW-0378">Hydrolase</keyword>
<dbReference type="SUPFAM" id="SSF53474">
    <property type="entry name" value="alpha/beta-Hydrolases"/>
    <property type="match status" value="1"/>
</dbReference>
<feature type="domain" description="Carboxylesterase type B" evidence="4">
    <location>
        <begin position="28"/>
        <end position="526"/>
    </location>
</feature>
<dbReference type="Gene3D" id="3.40.50.1820">
    <property type="entry name" value="alpha/beta hydrolase"/>
    <property type="match status" value="1"/>
</dbReference>
<feature type="chain" id="PRO_5011810522" description="Carboxylic ester hydrolase" evidence="3">
    <location>
        <begin position="25"/>
        <end position="563"/>
    </location>
</feature>
<dbReference type="PANTHER" id="PTHR43918">
    <property type="entry name" value="ACETYLCHOLINESTERASE"/>
    <property type="match status" value="1"/>
</dbReference>
<protein>
    <recommendedName>
        <fullName evidence="3">Carboxylic ester hydrolase</fullName>
        <ecNumber evidence="3">3.1.1.-</ecNumber>
    </recommendedName>
</protein>
<feature type="signal peptide" evidence="3">
    <location>
        <begin position="1"/>
        <end position="24"/>
    </location>
</feature>
<evidence type="ECO:0000313" key="6">
    <source>
        <dbReference type="Proteomes" id="UP000184330"/>
    </source>
</evidence>
<dbReference type="OrthoDB" id="408631at2759"/>
<name>A0A1L7X959_9HELO</name>
<evidence type="ECO:0000313" key="5">
    <source>
        <dbReference type="EMBL" id="CZR61563.1"/>
    </source>
</evidence>
<dbReference type="InterPro" id="IPR029058">
    <property type="entry name" value="AB_hydrolase_fold"/>
</dbReference>
<evidence type="ECO:0000256" key="2">
    <source>
        <dbReference type="ARBA" id="ARBA00022801"/>
    </source>
</evidence>
<gene>
    <name evidence="5" type="ORF">PAC_11460</name>
</gene>
<comment type="similarity">
    <text evidence="1 3">Belongs to the type-B carboxylesterase/lipase family.</text>
</comment>
<dbReference type="PROSITE" id="PS00122">
    <property type="entry name" value="CARBOXYLESTERASE_B_1"/>
    <property type="match status" value="1"/>
</dbReference>
<dbReference type="InterPro" id="IPR050654">
    <property type="entry name" value="AChE-related_enzymes"/>
</dbReference>
<proteinExistence type="inferred from homology"/>
<dbReference type="STRING" id="576137.A0A1L7X959"/>